<accession>A0A1R3WCF0</accession>
<feature type="domain" description="AB hydrolase-1" evidence="2">
    <location>
        <begin position="72"/>
        <end position="308"/>
    </location>
</feature>
<name>A0A1R3WCF0_9RHOB</name>
<dbReference type="OrthoDB" id="9793083at2"/>
<dbReference type="Gene3D" id="3.40.50.1820">
    <property type="entry name" value="alpha/beta hydrolase"/>
    <property type="match status" value="1"/>
</dbReference>
<gene>
    <name evidence="3" type="ORF">SAMN05421849_0378</name>
</gene>
<dbReference type="PRINTS" id="PR00111">
    <property type="entry name" value="ABHYDROLASE"/>
</dbReference>
<evidence type="ECO:0000259" key="2">
    <source>
        <dbReference type="Pfam" id="PF00561"/>
    </source>
</evidence>
<feature type="chain" id="PRO_5013272296" evidence="1">
    <location>
        <begin position="26"/>
        <end position="357"/>
    </location>
</feature>
<dbReference type="Pfam" id="PF00561">
    <property type="entry name" value="Abhydrolase_1"/>
    <property type="match status" value="1"/>
</dbReference>
<keyword evidence="4" id="KW-1185">Reference proteome</keyword>
<keyword evidence="1" id="KW-0732">Signal</keyword>
<evidence type="ECO:0000313" key="3">
    <source>
        <dbReference type="EMBL" id="SIT75740.1"/>
    </source>
</evidence>
<dbReference type="InterPro" id="IPR050471">
    <property type="entry name" value="AB_hydrolase"/>
</dbReference>
<sequence>MTDHNITAGLAAGMLGALFAMPALAQPQPTVPDPEALEIANGFDHIGAEVHELVLDGRPVFYIDEGDPEGRAVVFLGGQGTSLAAFQLTEFNRSLRESLGLRMISVERNGFGESPFNPELGYSDYAAEILYVLDHLDVDDFAIVAISGGGAYAAHLAATAPERVTSLHLAAAVSRTLPTRSEPANCDLSLEDMAAQLEDFTHSPKDWWGVPDSPVLIVPGWQAQAYADATRSFYVNGQLGNATALAAEYLRPCGDDAVADAEKITAPAYLYWGEDDESVPVAEMAQWQEALGNVVRATVYPGQGHTVQYRQWDQILADIAGLGDYTVVCRDDSTRLVASDDVGEDEFLGNCAWKAAE</sequence>
<evidence type="ECO:0000256" key="1">
    <source>
        <dbReference type="SAM" id="SignalP"/>
    </source>
</evidence>
<protein>
    <submittedName>
        <fullName evidence="3">Pimeloyl-ACP methyl ester carboxylesterase</fullName>
    </submittedName>
</protein>
<organism evidence="3 4">
    <name type="scientific">Pontibaca methylaminivorans</name>
    <dbReference type="NCBI Taxonomy" id="515897"/>
    <lineage>
        <taxon>Bacteria</taxon>
        <taxon>Pseudomonadati</taxon>
        <taxon>Pseudomonadota</taxon>
        <taxon>Alphaproteobacteria</taxon>
        <taxon>Rhodobacterales</taxon>
        <taxon>Roseobacteraceae</taxon>
        <taxon>Pontibaca</taxon>
    </lineage>
</organism>
<dbReference type="AlphaFoldDB" id="A0A1R3WCF0"/>
<feature type="signal peptide" evidence="1">
    <location>
        <begin position="1"/>
        <end position="25"/>
    </location>
</feature>
<dbReference type="EMBL" id="FTPS01000001">
    <property type="protein sequence ID" value="SIT75740.1"/>
    <property type="molecule type" value="Genomic_DNA"/>
</dbReference>
<evidence type="ECO:0000313" key="4">
    <source>
        <dbReference type="Proteomes" id="UP000192455"/>
    </source>
</evidence>
<dbReference type="Proteomes" id="UP000192455">
    <property type="component" value="Unassembled WGS sequence"/>
</dbReference>
<dbReference type="PANTHER" id="PTHR43433:SF10">
    <property type="entry name" value="AB HYDROLASE-1 DOMAIN-CONTAINING PROTEIN"/>
    <property type="match status" value="1"/>
</dbReference>
<dbReference type="PANTHER" id="PTHR43433">
    <property type="entry name" value="HYDROLASE, ALPHA/BETA FOLD FAMILY PROTEIN"/>
    <property type="match status" value="1"/>
</dbReference>
<dbReference type="STRING" id="515897.SAMN05421849_0378"/>
<proteinExistence type="predicted"/>
<dbReference type="SUPFAM" id="SSF53474">
    <property type="entry name" value="alpha/beta-Hydrolases"/>
    <property type="match status" value="1"/>
</dbReference>
<reference evidence="3 4" key="1">
    <citation type="submission" date="2017-01" db="EMBL/GenBank/DDBJ databases">
        <authorList>
            <person name="Mah S.A."/>
            <person name="Swanson W.J."/>
            <person name="Moy G.W."/>
            <person name="Vacquier V.D."/>
        </authorList>
    </citation>
    <scope>NUCLEOTIDE SEQUENCE [LARGE SCALE GENOMIC DNA]</scope>
    <source>
        <strain evidence="3 4">DSM 21219</strain>
    </source>
</reference>
<dbReference type="RefSeq" id="WP_159438951.1">
    <property type="nucleotide sequence ID" value="NZ_FTPS01000001.1"/>
</dbReference>
<dbReference type="InterPro" id="IPR000073">
    <property type="entry name" value="AB_hydrolase_1"/>
</dbReference>
<dbReference type="InterPro" id="IPR029058">
    <property type="entry name" value="AB_hydrolase_fold"/>
</dbReference>